<accession>A0A179EXE5</accession>
<dbReference type="AlphaFoldDB" id="A0A179EXE5"/>
<dbReference type="EMBL" id="LSBI01000081">
    <property type="protein sequence ID" value="OAQ57857.1"/>
    <property type="molecule type" value="Genomic_DNA"/>
</dbReference>
<comment type="caution">
    <text evidence="2">The sequence shown here is derived from an EMBL/GenBank/DDBJ whole genome shotgun (WGS) entry which is preliminary data.</text>
</comment>
<sequence length="101" mass="11489">MCLYGSGLPEHCALQSYRPHRSLQVCPSSIIDARQKRLTWALVTNASRTIDDEERPERPDTPRLPKKAPAEGMVSCPLRETQGKMLGRLSMRELQQRRSSL</sequence>
<protein>
    <submittedName>
        <fullName evidence="2">Uncharacterized protein</fullName>
    </submittedName>
</protein>
<feature type="region of interest" description="Disordered" evidence="1">
    <location>
        <begin position="48"/>
        <end position="101"/>
    </location>
</feature>
<reference evidence="2 3" key="1">
    <citation type="submission" date="2016-02" db="EMBL/GenBank/DDBJ databases">
        <title>Biosynthesis of antibiotic leucinostatins and their inhibition on Phytophthora in bio-control Purpureocillium lilacinum.</title>
        <authorList>
            <person name="Wang G."/>
            <person name="Liu Z."/>
            <person name="Lin R."/>
            <person name="Li E."/>
            <person name="Mao Z."/>
            <person name="Ling J."/>
            <person name="Yin W."/>
            <person name="Xie B."/>
        </authorList>
    </citation>
    <scope>NUCLEOTIDE SEQUENCE [LARGE SCALE GENOMIC DNA]</scope>
    <source>
        <strain evidence="2">PLFJ-1</strain>
    </source>
</reference>
<feature type="compositionally biased region" description="Basic and acidic residues" evidence="1">
    <location>
        <begin position="90"/>
        <end position="101"/>
    </location>
</feature>
<gene>
    <name evidence="2" type="ORF">VFPFJ_11719</name>
</gene>
<evidence type="ECO:0000313" key="2">
    <source>
        <dbReference type="EMBL" id="OAQ57857.1"/>
    </source>
</evidence>
<name>A0A179EXE5_PURLI</name>
<evidence type="ECO:0000313" key="3">
    <source>
        <dbReference type="Proteomes" id="UP000078340"/>
    </source>
</evidence>
<organism evidence="2 3">
    <name type="scientific">Purpureocillium lilacinum</name>
    <name type="common">Paecilomyces lilacinus</name>
    <dbReference type="NCBI Taxonomy" id="33203"/>
    <lineage>
        <taxon>Eukaryota</taxon>
        <taxon>Fungi</taxon>
        <taxon>Dikarya</taxon>
        <taxon>Ascomycota</taxon>
        <taxon>Pezizomycotina</taxon>
        <taxon>Sordariomycetes</taxon>
        <taxon>Hypocreomycetidae</taxon>
        <taxon>Hypocreales</taxon>
        <taxon>Ophiocordycipitaceae</taxon>
        <taxon>Purpureocillium</taxon>
    </lineage>
</organism>
<dbReference type="Proteomes" id="UP000078340">
    <property type="component" value="Unassembled WGS sequence"/>
</dbReference>
<evidence type="ECO:0000256" key="1">
    <source>
        <dbReference type="SAM" id="MobiDB-lite"/>
    </source>
</evidence>
<proteinExistence type="predicted"/>